<proteinExistence type="predicted"/>
<dbReference type="EMBL" id="HQ377374">
    <property type="protein sequence ID" value="ADV02605.1"/>
    <property type="molecule type" value="Genomic_DNA"/>
</dbReference>
<protein>
    <submittedName>
        <fullName evidence="2">Uncharacterized protein</fullName>
    </submittedName>
</protein>
<dbReference type="Gene3D" id="1.10.10.60">
    <property type="entry name" value="Homeodomain-like"/>
    <property type="match status" value="1"/>
</dbReference>
<accession>E7DUR8</accession>
<dbReference type="EMBL" id="HQ377374">
    <property type="protein sequence ID" value="ADV02646.1"/>
    <property type="molecule type" value="Genomic_DNA"/>
</dbReference>
<feature type="compositionally biased region" description="Basic and acidic residues" evidence="1">
    <location>
        <begin position="152"/>
        <end position="171"/>
    </location>
</feature>
<evidence type="ECO:0000313" key="3">
    <source>
        <dbReference type="EMBL" id="ADV02646.1"/>
    </source>
</evidence>
<evidence type="ECO:0000256" key="1">
    <source>
        <dbReference type="SAM" id="MobiDB-lite"/>
    </source>
</evidence>
<feature type="region of interest" description="Disordered" evidence="1">
    <location>
        <begin position="146"/>
        <end position="171"/>
    </location>
</feature>
<evidence type="ECO:0000313" key="2">
    <source>
        <dbReference type="EMBL" id="ADV02605.1"/>
    </source>
</evidence>
<gene>
    <name evidence="3" type="ORF">SC1_gp120</name>
    <name evidence="2" type="ORF">SC2_gp120</name>
</gene>
<name>E7DUR8_LIBAS</name>
<dbReference type="InterPro" id="IPR048683">
    <property type="entry name" value="Sf6_terminase"/>
</dbReference>
<organism evidence="2">
    <name type="scientific">Liberibacter asiaticus</name>
    <name type="common">Citrus greening disease</name>
    <name type="synonym">Liberobacter asiaticum</name>
    <dbReference type="NCBI Taxonomy" id="34021"/>
    <lineage>
        <taxon>Bacteria</taxon>
        <taxon>Pseudomonadati</taxon>
        <taxon>Pseudomonadota</taxon>
        <taxon>Alphaproteobacteria</taxon>
        <taxon>Hyphomicrobiales</taxon>
        <taxon>Rhizobiaceae</taxon>
        <taxon>Liberibacter</taxon>
    </lineage>
</organism>
<reference evidence="2" key="1">
    <citation type="journal article" date="2011" name="Mol. Plant Microbe Interact.">
        <title>Ca. Liberibacter asiaticus carries an excision plasmid prophage and a chromosomally integrated prophage that becomes lytic in plant infections.</title>
        <authorList>
            <person name="Zhang S."/>
            <person name="Flores-Cruz Z."/>
            <person name="Zhou L."/>
            <person name="Kang B.H."/>
            <person name="Fleites L."/>
            <person name="Gooch M.D."/>
            <person name="Wulff N.A."/>
            <person name="Davis M.J."/>
            <person name="Duan Y."/>
            <person name="Gabriel D.W."/>
        </authorList>
    </citation>
    <scope>NUCLEOTIDE SEQUENCE</scope>
    <source>
        <strain evidence="2">UF506</strain>
    </source>
</reference>
<sequence>MILCYFTFIMYAHKYTKERIDNILASFSGGLSLSQSCKKHGVTVVSFHGWVKQDREDLEKRYEQAKQSHMEHLSENLASVVEAPLTEEERDHPQAIKLRELRMKRLQWELEKRYRNVYGNHVSVEQKHTIDLKPLMDRVQHSIQSKGLKPVKALDKQTEKPLELPKLTKHD</sequence>
<dbReference type="Pfam" id="PF20901">
    <property type="entry name" value="Sf6_terminase"/>
    <property type="match status" value="1"/>
</dbReference>
<dbReference type="AlphaFoldDB" id="E7DUR8"/>